<dbReference type="HAMAP" id="MF_02126">
    <property type="entry name" value="RF_methyltr_PrmC"/>
    <property type="match status" value="1"/>
</dbReference>
<evidence type="ECO:0000313" key="8">
    <source>
        <dbReference type="EMBL" id="HIQ81956.1"/>
    </source>
</evidence>
<organism evidence="8 9">
    <name type="scientific">Candidatus Pullichristensenella stercorigallinarum</name>
    <dbReference type="NCBI Taxonomy" id="2840909"/>
    <lineage>
        <taxon>Bacteria</taxon>
        <taxon>Bacillati</taxon>
        <taxon>Bacillota</taxon>
        <taxon>Clostridia</taxon>
        <taxon>Candidatus Pullichristensenella</taxon>
    </lineage>
</organism>
<dbReference type="InterPro" id="IPR004556">
    <property type="entry name" value="HemK-like"/>
</dbReference>
<feature type="binding site" evidence="5">
    <location>
        <position position="132"/>
    </location>
    <ligand>
        <name>S-adenosyl-L-methionine</name>
        <dbReference type="ChEBI" id="CHEBI:59789"/>
    </ligand>
</feature>
<feature type="domain" description="Methyltransferase small" evidence="6">
    <location>
        <begin position="97"/>
        <end position="182"/>
    </location>
</feature>
<protein>
    <recommendedName>
        <fullName evidence="5">Release factor glutamine methyltransferase</fullName>
        <shortName evidence="5">RF MTase</shortName>
        <ecNumber evidence="5">2.1.1.297</ecNumber>
    </recommendedName>
    <alternativeName>
        <fullName evidence="5">N5-glutamine methyltransferase PrmC</fullName>
    </alternativeName>
    <alternativeName>
        <fullName evidence="5">Protein-(glutamine-N5) MTase PrmC</fullName>
    </alternativeName>
    <alternativeName>
        <fullName evidence="5">Protein-glutamine N-methyltransferase PrmC</fullName>
    </alternativeName>
</protein>
<evidence type="ECO:0000313" key="9">
    <source>
        <dbReference type="Proteomes" id="UP000824260"/>
    </source>
</evidence>
<dbReference type="PROSITE" id="PS00092">
    <property type="entry name" value="N6_MTASE"/>
    <property type="match status" value="1"/>
</dbReference>
<gene>
    <name evidence="5 8" type="primary">prmC</name>
    <name evidence="8" type="ORF">IAA52_02510</name>
</gene>
<reference evidence="8" key="2">
    <citation type="journal article" date="2021" name="PeerJ">
        <title>Extensive microbial diversity within the chicken gut microbiome revealed by metagenomics and culture.</title>
        <authorList>
            <person name="Gilroy R."/>
            <person name="Ravi A."/>
            <person name="Getino M."/>
            <person name="Pursley I."/>
            <person name="Horton D.L."/>
            <person name="Alikhan N.F."/>
            <person name="Baker D."/>
            <person name="Gharbi K."/>
            <person name="Hall N."/>
            <person name="Watson M."/>
            <person name="Adriaenssens E.M."/>
            <person name="Foster-Nyarko E."/>
            <person name="Jarju S."/>
            <person name="Secka A."/>
            <person name="Antonio M."/>
            <person name="Oren A."/>
            <person name="Chaudhuri R.R."/>
            <person name="La Ragione R."/>
            <person name="Hildebrand F."/>
            <person name="Pallen M.J."/>
        </authorList>
    </citation>
    <scope>NUCLEOTIDE SEQUENCE</scope>
    <source>
        <strain evidence="8">ChiSjej6B24-2974</strain>
    </source>
</reference>
<evidence type="ECO:0000259" key="6">
    <source>
        <dbReference type="Pfam" id="PF05175"/>
    </source>
</evidence>
<dbReference type="GO" id="GO:0003676">
    <property type="term" value="F:nucleic acid binding"/>
    <property type="evidence" value="ECO:0007669"/>
    <property type="project" value="InterPro"/>
</dbReference>
<dbReference type="CDD" id="cd02440">
    <property type="entry name" value="AdoMet_MTases"/>
    <property type="match status" value="1"/>
</dbReference>
<dbReference type="NCBIfam" id="TIGR00536">
    <property type="entry name" value="hemK_fam"/>
    <property type="match status" value="1"/>
</dbReference>
<dbReference type="Proteomes" id="UP000824260">
    <property type="component" value="Unassembled WGS sequence"/>
</dbReference>
<dbReference type="PANTHER" id="PTHR18895">
    <property type="entry name" value="HEMK METHYLTRANSFERASE"/>
    <property type="match status" value="1"/>
</dbReference>
<dbReference type="InterPro" id="IPR050320">
    <property type="entry name" value="N5-glutamine_MTase"/>
</dbReference>
<comment type="catalytic activity">
    <reaction evidence="4 5">
        <text>L-glutaminyl-[peptide chain release factor] + S-adenosyl-L-methionine = N(5)-methyl-L-glutaminyl-[peptide chain release factor] + S-adenosyl-L-homocysteine + H(+)</text>
        <dbReference type="Rhea" id="RHEA:42896"/>
        <dbReference type="Rhea" id="RHEA-COMP:10271"/>
        <dbReference type="Rhea" id="RHEA-COMP:10272"/>
        <dbReference type="ChEBI" id="CHEBI:15378"/>
        <dbReference type="ChEBI" id="CHEBI:30011"/>
        <dbReference type="ChEBI" id="CHEBI:57856"/>
        <dbReference type="ChEBI" id="CHEBI:59789"/>
        <dbReference type="ChEBI" id="CHEBI:61891"/>
        <dbReference type="EC" id="2.1.1.297"/>
    </reaction>
</comment>
<name>A0A9D0ZKK3_9FIRM</name>
<dbReference type="Gene3D" id="3.40.50.150">
    <property type="entry name" value="Vaccinia Virus protein VP39"/>
    <property type="match status" value="1"/>
</dbReference>
<comment type="similarity">
    <text evidence="5">Belongs to the protein N5-glutamine methyltransferase family. PrmC subfamily.</text>
</comment>
<evidence type="ECO:0000256" key="5">
    <source>
        <dbReference type="HAMAP-Rule" id="MF_02126"/>
    </source>
</evidence>
<comment type="caution">
    <text evidence="5">Lacks conserved residue(s) required for the propagation of feature annotation.</text>
</comment>
<dbReference type="EMBL" id="DVFZ01000028">
    <property type="protein sequence ID" value="HIQ81956.1"/>
    <property type="molecule type" value="Genomic_DNA"/>
</dbReference>
<dbReference type="InterPro" id="IPR029063">
    <property type="entry name" value="SAM-dependent_MTases_sf"/>
</dbReference>
<dbReference type="InterPro" id="IPR040758">
    <property type="entry name" value="PrmC_N"/>
</dbReference>
<dbReference type="GO" id="GO:0032259">
    <property type="term" value="P:methylation"/>
    <property type="evidence" value="ECO:0007669"/>
    <property type="project" value="UniProtKB-KW"/>
</dbReference>
<keyword evidence="2 5" id="KW-0808">Transferase</keyword>
<reference evidence="8" key="1">
    <citation type="submission" date="2020-10" db="EMBL/GenBank/DDBJ databases">
        <authorList>
            <person name="Gilroy R."/>
        </authorList>
    </citation>
    <scope>NUCLEOTIDE SEQUENCE</scope>
    <source>
        <strain evidence="8">ChiSjej6B24-2974</strain>
    </source>
</reference>
<evidence type="ECO:0000259" key="7">
    <source>
        <dbReference type="Pfam" id="PF17827"/>
    </source>
</evidence>
<dbReference type="InterPro" id="IPR007848">
    <property type="entry name" value="Small_mtfrase_dom"/>
</dbReference>
<dbReference type="EC" id="2.1.1.297" evidence="5"/>
<evidence type="ECO:0000256" key="4">
    <source>
        <dbReference type="ARBA" id="ARBA00048391"/>
    </source>
</evidence>
<keyword evidence="3 5" id="KW-0949">S-adenosyl-L-methionine</keyword>
<feature type="binding site" evidence="5">
    <location>
        <begin position="174"/>
        <end position="177"/>
    </location>
    <ligand>
        <name>substrate</name>
    </ligand>
</feature>
<feature type="binding site" evidence="5">
    <location>
        <position position="174"/>
    </location>
    <ligand>
        <name>S-adenosyl-L-methionine</name>
        <dbReference type="ChEBI" id="CHEBI:59789"/>
    </ligand>
</feature>
<proteinExistence type="inferred from homology"/>
<evidence type="ECO:0000256" key="2">
    <source>
        <dbReference type="ARBA" id="ARBA00022679"/>
    </source>
</evidence>
<sequence>MLAITWRAKAARRLEAAGSPDPAADARLLCWGDSLRELDPAEQTRLEALLERRLAGEPVQYVLESAWFMGLEFYVDARVLIPRQDTETLCEAALDFLRGREAPRVLDLCAGSGAIGLSLAKLCPDARVTLVDISAGACAVMAENRRRLDVKAEVVCGDLFAPVRGQKFDLIACNPPYIRTGELDALQADVQKEPRLALDGGADGLDFYRRIAGEYKNYLATGGSLMLETGWDEAGSVQALFGGGSVLRDLGGHDRVIAIRE</sequence>
<dbReference type="Gene3D" id="1.10.8.10">
    <property type="entry name" value="DNA helicase RuvA subunit, C-terminal domain"/>
    <property type="match status" value="1"/>
</dbReference>
<dbReference type="AlphaFoldDB" id="A0A9D0ZKK3"/>
<dbReference type="PANTHER" id="PTHR18895:SF74">
    <property type="entry name" value="MTRF1L RELEASE FACTOR GLUTAMINE METHYLTRANSFERASE"/>
    <property type="match status" value="1"/>
</dbReference>
<comment type="caution">
    <text evidence="8">The sequence shown here is derived from an EMBL/GenBank/DDBJ whole genome shotgun (WGS) entry which is preliminary data.</text>
</comment>
<comment type="function">
    <text evidence="5">Methylates the class 1 translation termination release factors RF1/PrfA and RF2/PrfB on the glutamine residue of the universally conserved GGQ motif.</text>
</comment>
<dbReference type="Pfam" id="PF05175">
    <property type="entry name" value="MTS"/>
    <property type="match status" value="1"/>
</dbReference>
<dbReference type="GO" id="GO:0102559">
    <property type="term" value="F:peptide chain release factor N(5)-glutamine methyltransferase activity"/>
    <property type="evidence" value="ECO:0007669"/>
    <property type="project" value="UniProtKB-EC"/>
</dbReference>
<keyword evidence="1 5" id="KW-0489">Methyltransferase</keyword>
<feature type="domain" description="Release factor glutamine methyltransferase N-terminal" evidence="7">
    <location>
        <begin position="36"/>
        <end position="63"/>
    </location>
</feature>
<evidence type="ECO:0000256" key="1">
    <source>
        <dbReference type="ARBA" id="ARBA00022603"/>
    </source>
</evidence>
<dbReference type="SUPFAM" id="SSF53335">
    <property type="entry name" value="S-adenosyl-L-methionine-dependent methyltransferases"/>
    <property type="match status" value="1"/>
</dbReference>
<accession>A0A9D0ZKK3</accession>
<dbReference type="NCBIfam" id="TIGR03534">
    <property type="entry name" value="RF_mod_PrmC"/>
    <property type="match status" value="1"/>
</dbReference>
<dbReference type="Pfam" id="PF17827">
    <property type="entry name" value="PrmC_N"/>
    <property type="match status" value="1"/>
</dbReference>
<evidence type="ECO:0000256" key="3">
    <source>
        <dbReference type="ARBA" id="ARBA00022691"/>
    </source>
</evidence>
<dbReference type="InterPro" id="IPR002052">
    <property type="entry name" value="DNA_methylase_N6_adenine_CS"/>
</dbReference>
<dbReference type="InterPro" id="IPR019874">
    <property type="entry name" value="RF_methyltr_PrmC"/>
</dbReference>